<comment type="caution">
    <text evidence="1">The sequence shown here is derived from an EMBL/GenBank/DDBJ whole genome shotgun (WGS) entry which is preliminary data.</text>
</comment>
<reference evidence="1 2" key="1">
    <citation type="journal article" date="2023" name="Elife">
        <title>Identification of key yeast species and microbe-microbe interactions impacting larval growth of Drosophila in the wild.</title>
        <authorList>
            <person name="Mure A."/>
            <person name="Sugiura Y."/>
            <person name="Maeda R."/>
            <person name="Honda K."/>
            <person name="Sakurai N."/>
            <person name="Takahashi Y."/>
            <person name="Watada M."/>
            <person name="Katoh T."/>
            <person name="Gotoh A."/>
            <person name="Gotoh Y."/>
            <person name="Taniguchi I."/>
            <person name="Nakamura K."/>
            <person name="Hayashi T."/>
            <person name="Katayama T."/>
            <person name="Uemura T."/>
            <person name="Hattori Y."/>
        </authorList>
    </citation>
    <scope>NUCLEOTIDE SEQUENCE [LARGE SCALE GENOMIC DNA]</scope>
    <source>
        <strain evidence="1 2">SB-73</strain>
    </source>
</reference>
<gene>
    <name evidence="1" type="ORF">DASB73_040290</name>
</gene>
<evidence type="ECO:0000313" key="2">
    <source>
        <dbReference type="Proteomes" id="UP001362899"/>
    </source>
</evidence>
<protein>
    <submittedName>
        <fullName evidence="1">Uncharacterized protein</fullName>
    </submittedName>
</protein>
<dbReference type="Proteomes" id="UP001362899">
    <property type="component" value="Unassembled WGS sequence"/>
</dbReference>
<dbReference type="EMBL" id="BTGC01000008">
    <property type="protein sequence ID" value="GMM53066.1"/>
    <property type="molecule type" value="Genomic_DNA"/>
</dbReference>
<name>A0AAV5RR29_STABA</name>
<proteinExistence type="predicted"/>
<evidence type="ECO:0000313" key="1">
    <source>
        <dbReference type="EMBL" id="GMM53066.1"/>
    </source>
</evidence>
<keyword evidence="2" id="KW-1185">Reference proteome</keyword>
<organism evidence="1 2">
    <name type="scientific">Starmerella bacillaris</name>
    <name type="common">Yeast</name>
    <name type="synonym">Candida zemplinina</name>
    <dbReference type="NCBI Taxonomy" id="1247836"/>
    <lineage>
        <taxon>Eukaryota</taxon>
        <taxon>Fungi</taxon>
        <taxon>Dikarya</taxon>
        <taxon>Ascomycota</taxon>
        <taxon>Saccharomycotina</taxon>
        <taxon>Dipodascomycetes</taxon>
        <taxon>Dipodascales</taxon>
        <taxon>Trichomonascaceae</taxon>
        <taxon>Starmerella</taxon>
    </lineage>
</organism>
<accession>A0AAV5RR29</accession>
<dbReference type="AlphaFoldDB" id="A0AAV5RR29"/>
<sequence>MSEFYTVPMQAARTNDSYVIPTTTNGTIFSHHSAHEHTCKAKKKAHKLDFLHLFHKHDSNKSESNKSG</sequence>